<keyword evidence="3" id="KW-1003">Cell membrane</keyword>
<feature type="compositionally biased region" description="Polar residues" evidence="8">
    <location>
        <begin position="1"/>
        <end position="11"/>
    </location>
</feature>
<evidence type="ECO:0000256" key="3">
    <source>
        <dbReference type="ARBA" id="ARBA00022475"/>
    </source>
</evidence>
<evidence type="ECO:0000256" key="2">
    <source>
        <dbReference type="ARBA" id="ARBA00022448"/>
    </source>
</evidence>
<evidence type="ECO:0000256" key="5">
    <source>
        <dbReference type="ARBA" id="ARBA00022989"/>
    </source>
</evidence>
<evidence type="ECO:0000256" key="1">
    <source>
        <dbReference type="ARBA" id="ARBA00004651"/>
    </source>
</evidence>
<dbReference type="PANTHER" id="PTHR43386">
    <property type="entry name" value="OLIGOPEPTIDE TRANSPORT SYSTEM PERMEASE PROTEIN APPC"/>
    <property type="match status" value="1"/>
</dbReference>
<comment type="caution">
    <text evidence="10">The sequence shown here is derived from an EMBL/GenBank/DDBJ whole genome shotgun (WGS) entry which is preliminary data.</text>
</comment>
<keyword evidence="5 7" id="KW-1133">Transmembrane helix</keyword>
<gene>
    <name evidence="10" type="ORF">BJ999_004983</name>
</gene>
<feature type="compositionally biased region" description="Basic residues" evidence="8">
    <location>
        <begin position="21"/>
        <end position="33"/>
    </location>
</feature>
<dbReference type="AlphaFoldDB" id="A0A7Y9GDV5"/>
<evidence type="ECO:0000259" key="9">
    <source>
        <dbReference type="PROSITE" id="PS50928"/>
    </source>
</evidence>
<feature type="transmembrane region" description="Helical" evidence="7">
    <location>
        <begin position="102"/>
        <end position="126"/>
    </location>
</feature>
<dbReference type="GO" id="GO:0005886">
    <property type="term" value="C:plasma membrane"/>
    <property type="evidence" value="ECO:0007669"/>
    <property type="project" value="UniProtKB-SubCell"/>
</dbReference>
<dbReference type="RefSeq" id="WP_179835524.1">
    <property type="nucleotide sequence ID" value="NZ_BMRD01000010.1"/>
</dbReference>
<comment type="similarity">
    <text evidence="7">Belongs to the binding-protein-dependent transport system permease family.</text>
</comment>
<feature type="transmembrane region" description="Helical" evidence="7">
    <location>
        <begin position="34"/>
        <end position="57"/>
    </location>
</feature>
<comment type="subcellular location">
    <subcellularLocation>
        <location evidence="1 7">Cell membrane</location>
        <topology evidence="1 7">Multi-pass membrane protein</topology>
    </subcellularLocation>
</comment>
<evidence type="ECO:0000313" key="11">
    <source>
        <dbReference type="Proteomes" id="UP000591272"/>
    </source>
</evidence>
<keyword evidence="2 7" id="KW-0813">Transport</keyword>
<dbReference type="CDD" id="cd06261">
    <property type="entry name" value="TM_PBP2"/>
    <property type="match status" value="1"/>
</dbReference>
<dbReference type="Proteomes" id="UP000591272">
    <property type="component" value="Unassembled WGS sequence"/>
</dbReference>
<feature type="domain" description="ABC transmembrane type-1" evidence="9">
    <location>
        <begin position="98"/>
        <end position="287"/>
    </location>
</feature>
<feature type="transmembrane region" description="Helical" evidence="7">
    <location>
        <begin position="138"/>
        <end position="157"/>
    </location>
</feature>
<feature type="transmembrane region" description="Helical" evidence="7">
    <location>
        <begin position="262"/>
        <end position="287"/>
    </location>
</feature>
<protein>
    <submittedName>
        <fullName evidence="10">Peptide/nickel transport system permease protein</fullName>
    </submittedName>
</protein>
<organism evidence="10 11">
    <name type="scientific">Actinomadura citrea</name>
    <dbReference type="NCBI Taxonomy" id="46158"/>
    <lineage>
        <taxon>Bacteria</taxon>
        <taxon>Bacillati</taxon>
        <taxon>Actinomycetota</taxon>
        <taxon>Actinomycetes</taxon>
        <taxon>Streptosporangiales</taxon>
        <taxon>Thermomonosporaceae</taxon>
        <taxon>Actinomadura</taxon>
    </lineage>
</organism>
<dbReference type="GO" id="GO:0055085">
    <property type="term" value="P:transmembrane transport"/>
    <property type="evidence" value="ECO:0007669"/>
    <property type="project" value="InterPro"/>
</dbReference>
<evidence type="ECO:0000256" key="4">
    <source>
        <dbReference type="ARBA" id="ARBA00022692"/>
    </source>
</evidence>
<proteinExistence type="inferred from homology"/>
<dbReference type="SUPFAM" id="SSF161098">
    <property type="entry name" value="MetI-like"/>
    <property type="match status" value="1"/>
</dbReference>
<evidence type="ECO:0000256" key="7">
    <source>
        <dbReference type="RuleBase" id="RU363032"/>
    </source>
</evidence>
<dbReference type="Gene3D" id="1.10.3720.10">
    <property type="entry name" value="MetI-like"/>
    <property type="match status" value="1"/>
</dbReference>
<feature type="region of interest" description="Disordered" evidence="8">
    <location>
        <begin position="1"/>
        <end position="33"/>
    </location>
</feature>
<evidence type="ECO:0000313" key="10">
    <source>
        <dbReference type="EMBL" id="NYE14687.1"/>
    </source>
</evidence>
<sequence>MAPVSPTTDNTPAVGAERAGPRRRGRPGRRRRPGAALTAGAVLVSLLILAAVLVPVLPLADPDAGSLSERLLPPGSPGHPLGTDGQGRDLLSRLLWGVQPSLAAGLLPVLVAGTAGTFLGIVAGLGARWLENAVMRSLDVLFAFPAVLLAISIAASLGAGLTSLIIALSVILVPAVARVVVTEVARLRELDFSQAARAGGARTTTIAMRHVLPNVLPVLTVYCSALVGLSIVLGSGLSFLGLGVAPPRAEWGAMLDDLRQHIFTAPLLTLIPGAAIFLASVAFNLLGEGLRDHFDVRSRHTV</sequence>
<evidence type="ECO:0000256" key="8">
    <source>
        <dbReference type="SAM" id="MobiDB-lite"/>
    </source>
</evidence>
<dbReference type="PROSITE" id="PS50928">
    <property type="entry name" value="ABC_TM1"/>
    <property type="match status" value="1"/>
</dbReference>
<name>A0A7Y9GDV5_9ACTN</name>
<feature type="transmembrane region" description="Helical" evidence="7">
    <location>
        <begin position="163"/>
        <end position="181"/>
    </location>
</feature>
<evidence type="ECO:0000256" key="6">
    <source>
        <dbReference type="ARBA" id="ARBA00023136"/>
    </source>
</evidence>
<dbReference type="InterPro" id="IPR050366">
    <property type="entry name" value="BP-dependent_transpt_permease"/>
</dbReference>
<accession>A0A7Y9GDV5</accession>
<dbReference type="PANTHER" id="PTHR43386:SF25">
    <property type="entry name" value="PEPTIDE ABC TRANSPORTER PERMEASE PROTEIN"/>
    <property type="match status" value="1"/>
</dbReference>
<keyword evidence="11" id="KW-1185">Reference proteome</keyword>
<dbReference type="EMBL" id="JACCBT010000001">
    <property type="protein sequence ID" value="NYE14687.1"/>
    <property type="molecule type" value="Genomic_DNA"/>
</dbReference>
<reference evidence="10 11" key="1">
    <citation type="submission" date="2020-07" db="EMBL/GenBank/DDBJ databases">
        <title>Sequencing the genomes of 1000 actinobacteria strains.</title>
        <authorList>
            <person name="Klenk H.-P."/>
        </authorList>
    </citation>
    <scope>NUCLEOTIDE SEQUENCE [LARGE SCALE GENOMIC DNA]</scope>
    <source>
        <strain evidence="10 11">DSM 43461</strain>
    </source>
</reference>
<feature type="transmembrane region" description="Helical" evidence="7">
    <location>
        <begin position="218"/>
        <end position="242"/>
    </location>
</feature>
<dbReference type="Pfam" id="PF00528">
    <property type="entry name" value="BPD_transp_1"/>
    <property type="match status" value="1"/>
</dbReference>
<keyword evidence="4 7" id="KW-0812">Transmembrane</keyword>
<keyword evidence="6 7" id="KW-0472">Membrane</keyword>
<dbReference type="InterPro" id="IPR000515">
    <property type="entry name" value="MetI-like"/>
</dbReference>
<dbReference type="InterPro" id="IPR035906">
    <property type="entry name" value="MetI-like_sf"/>
</dbReference>